<protein>
    <submittedName>
        <fullName evidence="1">Uncharacterized protein</fullName>
    </submittedName>
</protein>
<dbReference type="EMBL" id="VSSQ01064627">
    <property type="protein sequence ID" value="MPN17483.1"/>
    <property type="molecule type" value="Genomic_DNA"/>
</dbReference>
<comment type="caution">
    <text evidence="1">The sequence shown here is derived from an EMBL/GenBank/DDBJ whole genome shotgun (WGS) entry which is preliminary data.</text>
</comment>
<accession>A0A645FZZ2</accession>
<reference evidence="1" key="1">
    <citation type="submission" date="2019-08" db="EMBL/GenBank/DDBJ databases">
        <authorList>
            <person name="Kucharzyk K."/>
            <person name="Murdoch R.W."/>
            <person name="Higgins S."/>
            <person name="Loffler F."/>
        </authorList>
    </citation>
    <scope>NUCLEOTIDE SEQUENCE</scope>
</reference>
<name>A0A645FZZ2_9ZZZZ</name>
<gene>
    <name evidence="1" type="ORF">SDC9_164836</name>
</gene>
<sequence length="70" mass="7528">MHVRSVTLAGFLEEKSRLGADFILSVAGKSAAVDGANGFQNRRVRAGAVIIAEIIQQISRPFLFLNGQTL</sequence>
<evidence type="ECO:0000313" key="1">
    <source>
        <dbReference type="EMBL" id="MPN17483.1"/>
    </source>
</evidence>
<dbReference type="AlphaFoldDB" id="A0A645FZZ2"/>
<organism evidence="1">
    <name type="scientific">bioreactor metagenome</name>
    <dbReference type="NCBI Taxonomy" id="1076179"/>
    <lineage>
        <taxon>unclassified sequences</taxon>
        <taxon>metagenomes</taxon>
        <taxon>ecological metagenomes</taxon>
    </lineage>
</organism>
<proteinExistence type="predicted"/>